<dbReference type="Pfam" id="PF00892">
    <property type="entry name" value="EamA"/>
    <property type="match status" value="1"/>
</dbReference>
<gene>
    <name evidence="3" type="ORF">A3B87_03375</name>
</gene>
<dbReference type="InterPro" id="IPR000620">
    <property type="entry name" value="EamA_dom"/>
</dbReference>
<proteinExistence type="predicted"/>
<dbReference type="GO" id="GO:0016020">
    <property type="term" value="C:membrane"/>
    <property type="evidence" value="ECO:0007669"/>
    <property type="project" value="InterPro"/>
</dbReference>
<dbReference type="InterPro" id="IPR037185">
    <property type="entry name" value="EmrE-like"/>
</dbReference>
<feature type="transmembrane region" description="Helical" evidence="1">
    <location>
        <begin position="97"/>
        <end position="118"/>
    </location>
</feature>
<accession>A0A1F6FMA1</accession>
<feature type="transmembrane region" description="Helical" evidence="1">
    <location>
        <begin position="285"/>
        <end position="303"/>
    </location>
</feature>
<protein>
    <recommendedName>
        <fullName evidence="2">EamA domain-containing protein</fullName>
    </recommendedName>
</protein>
<feature type="transmembrane region" description="Helical" evidence="1">
    <location>
        <begin position="256"/>
        <end position="273"/>
    </location>
</feature>
<name>A0A1F6FMA1_9BACT</name>
<reference evidence="3 4" key="1">
    <citation type="journal article" date="2016" name="Nat. Commun.">
        <title>Thousands of microbial genomes shed light on interconnected biogeochemical processes in an aquifer system.</title>
        <authorList>
            <person name="Anantharaman K."/>
            <person name="Brown C.T."/>
            <person name="Hug L.A."/>
            <person name="Sharon I."/>
            <person name="Castelle C.J."/>
            <person name="Probst A.J."/>
            <person name="Thomas B.C."/>
            <person name="Singh A."/>
            <person name="Wilkins M.J."/>
            <person name="Karaoz U."/>
            <person name="Brodie E.L."/>
            <person name="Williams K.H."/>
            <person name="Hubbard S.S."/>
            <person name="Banfield J.F."/>
        </authorList>
    </citation>
    <scope>NUCLEOTIDE SEQUENCE [LARGE SCALE GENOMIC DNA]</scope>
</reference>
<feature type="transmembrane region" description="Helical" evidence="1">
    <location>
        <begin position="154"/>
        <end position="172"/>
    </location>
</feature>
<organism evidence="3 4">
    <name type="scientific">Candidatus Kuenenbacteria bacterium RIFCSPHIGHO2_02_FULL_39_13</name>
    <dbReference type="NCBI Taxonomy" id="1798561"/>
    <lineage>
        <taxon>Bacteria</taxon>
        <taxon>Candidatus Kueneniibacteriota</taxon>
    </lineage>
</organism>
<dbReference type="STRING" id="1798561.A3B87_03375"/>
<feature type="transmembrane region" description="Helical" evidence="1">
    <location>
        <begin position="37"/>
        <end position="57"/>
    </location>
</feature>
<dbReference type="SUPFAM" id="SSF103481">
    <property type="entry name" value="Multidrug resistance efflux transporter EmrE"/>
    <property type="match status" value="1"/>
</dbReference>
<evidence type="ECO:0000259" key="2">
    <source>
        <dbReference type="Pfam" id="PF00892"/>
    </source>
</evidence>
<keyword evidence="1" id="KW-0812">Transmembrane</keyword>
<evidence type="ECO:0000313" key="4">
    <source>
        <dbReference type="Proteomes" id="UP000179136"/>
    </source>
</evidence>
<keyword evidence="1" id="KW-0472">Membrane</keyword>
<dbReference type="Proteomes" id="UP000179136">
    <property type="component" value="Unassembled WGS sequence"/>
</dbReference>
<evidence type="ECO:0000256" key="1">
    <source>
        <dbReference type="SAM" id="Phobius"/>
    </source>
</evidence>
<dbReference type="AlphaFoldDB" id="A0A1F6FMA1"/>
<comment type="caution">
    <text evidence="3">The sequence shown here is derived from an EMBL/GenBank/DDBJ whole genome shotgun (WGS) entry which is preliminary data.</text>
</comment>
<dbReference type="EMBL" id="MFMW01000024">
    <property type="protein sequence ID" value="OGG86990.1"/>
    <property type="molecule type" value="Genomic_DNA"/>
</dbReference>
<dbReference type="Gene3D" id="1.10.3730.20">
    <property type="match status" value="1"/>
</dbReference>
<evidence type="ECO:0000313" key="3">
    <source>
        <dbReference type="EMBL" id="OGG86990.1"/>
    </source>
</evidence>
<feature type="domain" description="EamA" evidence="2">
    <location>
        <begin position="2"/>
        <end position="141"/>
    </location>
</feature>
<feature type="transmembrane region" description="Helical" evidence="1">
    <location>
        <begin position="69"/>
        <end position="90"/>
    </location>
</feature>
<sequence length="304" mass="34041">MSWLSIALFAYFLNAIAMVIDKTLLKKEIKNPFVYTFYIAGLGAALIILAIPIALIFKLSLVWPGASQFWISMLAGAAFSIGLFLMFIALKREDASRLLPIIGGLTPIFVLILAYFFINESLVSRQILAFILIIIGTFLISLEFKKHNIQFRKILWLALPAALFFGLSYALTKDVYNHQPFISGFVWTRLGAFALILLPMLLPKNRRDLLYPERDKGMQKAKAKFLFGQVSGGVSAVLIQYAISITSVSLVQALQGTQYVFVFLAVLISTFYFPKFLAEKMSASIIIQKIIAILIITLGIYFIV</sequence>
<feature type="transmembrane region" description="Helical" evidence="1">
    <location>
        <begin position="184"/>
        <end position="202"/>
    </location>
</feature>
<feature type="transmembrane region" description="Helical" evidence="1">
    <location>
        <begin position="6"/>
        <end position="25"/>
    </location>
</feature>
<keyword evidence="1" id="KW-1133">Transmembrane helix</keyword>
<feature type="transmembrane region" description="Helical" evidence="1">
    <location>
        <begin position="124"/>
        <end position="142"/>
    </location>
</feature>
<feature type="transmembrane region" description="Helical" evidence="1">
    <location>
        <begin position="223"/>
        <end position="244"/>
    </location>
</feature>